<keyword evidence="2" id="KW-1185">Reference proteome</keyword>
<protein>
    <submittedName>
        <fullName evidence="1">Uncharacterized protein</fullName>
    </submittedName>
</protein>
<dbReference type="AlphaFoldDB" id="A0A2W4CSH2"/>
<dbReference type="OrthoDB" id="8372084at2"/>
<dbReference type="RefSeq" id="WP_111160638.1">
    <property type="nucleotide sequence ID" value="NZ_PCDP01000035.1"/>
</dbReference>
<dbReference type="Proteomes" id="UP000248925">
    <property type="component" value="Unassembled WGS sequence"/>
</dbReference>
<proteinExistence type="predicted"/>
<organism evidence="1 2">
    <name type="scientific">Rhizobium tubonense</name>
    <dbReference type="NCBI Taxonomy" id="484088"/>
    <lineage>
        <taxon>Bacteria</taxon>
        <taxon>Pseudomonadati</taxon>
        <taxon>Pseudomonadota</taxon>
        <taxon>Alphaproteobacteria</taxon>
        <taxon>Hyphomicrobiales</taxon>
        <taxon>Rhizobiaceae</taxon>
        <taxon>Rhizobium/Agrobacterium group</taxon>
        <taxon>Rhizobium</taxon>
    </lineage>
</organism>
<comment type="caution">
    <text evidence="1">The sequence shown here is derived from an EMBL/GenBank/DDBJ whole genome shotgun (WGS) entry which is preliminary data.</text>
</comment>
<dbReference type="EMBL" id="PCDP01000035">
    <property type="protein sequence ID" value="PZM13788.1"/>
    <property type="molecule type" value="Genomic_DNA"/>
</dbReference>
<evidence type="ECO:0000313" key="2">
    <source>
        <dbReference type="Proteomes" id="UP000248925"/>
    </source>
</evidence>
<sequence>MISPVNSLSSSPILSLFGISSSPASNTSGAEKLLNNVTGNTDDALKTGNALGTIIELVSGQKQSDTLFQMINAQKAYAAGGDYSETATGTGTVISEQQMTASTLASANAQAGGTGPEANRAKAYLDARAKGTLQQTDLSTMGVTATMTQTYYYHADGTESGESGTYDIKGLAQFLKKFATVGDDGLTRDKATGKYATVSQNGTKFTYNVF</sequence>
<reference evidence="1 2" key="1">
    <citation type="journal article" date="2018" name="Sci. Rep.">
        <title>Rhizobium tumorigenes sp. nov., a novel plant tumorigenic bacterium isolated from cane gall tumors on thornless blackberry.</title>
        <authorList>
            <person name="Kuzmanovi N."/>
            <person name="Smalla K."/>
            <person name="Gronow S."/>
            <person name="PuBawska J."/>
        </authorList>
    </citation>
    <scope>NUCLEOTIDE SEQUENCE [LARGE SCALE GENOMIC DNA]</scope>
    <source>
        <strain evidence="1 2">CCBAU 85046</strain>
    </source>
</reference>
<name>A0A2W4CSH2_9HYPH</name>
<gene>
    <name evidence="1" type="ORF">CPY51_13010</name>
</gene>
<accession>A0A2W4CSH2</accession>
<evidence type="ECO:0000313" key="1">
    <source>
        <dbReference type="EMBL" id="PZM13788.1"/>
    </source>
</evidence>